<dbReference type="Pfam" id="PF14559">
    <property type="entry name" value="TPR_19"/>
    <property type="match status" value="2"/>
</dbReference>
<dbReference type="PANTHER" id="PTHR45586:SF1">
    <property type="entry name" value="LIPOPOLYSACCHARIDE ASSEMBLY PROTEIN B"/>
    <property type="match status" value="1"/>
</dbReference>
<dbReference type="InterPro" id="IPR011990">
    <property type="entry name" value="TPR-like_helical_dom_sf"/>
</dbReference>
<dbReference type="InterPro" id="IPR051012">
    <property type="entry name" value="CellSynth/LPSAsmb/PSIAsmb"/>
</dbReference>
<comment type="caution">
    <text evidence="4">The sequence shown here is derived from an EMBL/GenBank/DDBJ whole genome shotgun (WGS) entry which is preliminary data.</text>
</comment>
<evidence type="ECO:0000256" key="1">
    <source>
        <dbReference type="ARBA" id="ARBA00022737"/>
    </source>
</evidence>
<evidence type="ECO:0000313" key="5">
    <source>
        <dbReference type="Proteomes" id="UP000305887"/>
    </source>
</evidence>
<dbReference type="AlphaFoldDB" id="A0A5C4MR46"/>
<dbReference type="Gene3D" id="1.25.40.10">
    <property type="entry name" value="Tetratricopeptide repeat domain"/>
    <property type="match status" value="4"/>
</dbReference>
<dbReference type="InterPro" id="IPR019734">
    <property type="entry name" value="TPR_rpt"/>
</dbReference>
<sequence length="1073" mass="119602">MPFLDVQLTSWSLDVDSPVLRRLPRPAALRHADFEDKFDPLTVFYDCFWLADGRRIALLGPPLLNLDADLDLRIISVPHETVCEARRIPGFHVDTIYVDVPDGTTALRVCSRVAEVHLVPQPNLCQLFRDRRVITTLSKDNEPLWIRDWATYHQEAHGCDGVLIYDNGSTGYSVREIHEALRSLNDVKVVVLGWPFRYGLFDGRVPVSYDIWDWHPCQNGMLEHARRRFLDTARSVLNLDVDELVLTENGDSVFSLVEESGTGHIRLDGLWVENFPVREPSASASPPRHKDFCHVRAGRRNGCEEKWAVVPGRTPEAAQWAVHDILGMSASEHHRRAQLRHFKALNTDWAAVSRAGDRTKRTASSPSDPNAFELDATLRDRLATVFPADADQSGIAPDPRAHRSAISWRLRAGTLWSCGQVAEAIEAVRKAISLDEDAPALRLFLGQMLEASDQPEEAERQRAIARKLREADGAYHCQIARLHLEERDFDRAEAELLASLALEPDLPAAHLHLARLLDRSGRRAEALIVLERCVERAPGHALGRAALASRLIEDGRYPDAQGHAARAVELNPANPHYYAVHGEALRLMGQLDEAERVIETGIALDRWAARRHDYGREVIDRGPEPIDRWAQVSVPNLRHQLAHVFIEKGQLDRAERAALDATALGPPSVNDHILLARIRLRQGAKTAGDDMEEALRLARQEFDRPSHNESTRLFIREREEYSALVLLDLLLENRLLAEAETVLTEAERRLRGSPALAERRALLLGQSGDGPGATAVLEEAIGTQPGHAGLHAALSRSLKRTDIGRAIEAAKRAWELDPTRGEHPIGLAELLAFDDRLGEAEEVLSRANAVMPDHPALKMAWARVLERTGDRAGAISAVREAIALGSRDAWILSHLGGLLVDIGATDEAFEALTHADRTEPDNALTLYRLGRLHEVRRDLSAAVQFYRRAAARAGDQGWMWSHLGAILLELGEIDEGTGALERALELDPNDWLGHCRYGTLMQSRGDMEASVRAIRTAVKLKPDQAWVWSHLGQLLMEQGLWQEAERALGEALSLDPQDPTTQERLARLGEVRG</sequence>
<dbReference type="PANTHER" id="PTHR45586">
    <property type="entry name" value="TPR REPEAT-CONTAINING PROTEIN PA4667"/>
    <property type="match status" value="1"/>
</dbReference>
<reference evidence="4 5" key="1">
    <citation type="submission" date="2019-06" db="EMBL/GenBank/DDBJ databases">
        <title>YIM 131921 draft genome.</title>
        <authorList>
            <person name="Jiang L."/>
        </authorList>
    </citation>
    <scope>NUCLEOTIDE SEQUENCE [LARGE SCALE GENOMIC DNA]</scope>
    <source>
        <strain evidence="4 5">YIM 131921</strain>
    </source>
</reference>
<dbReference type="Pfam" id="PF13181">
    <property type="entry name" value="TPR_8"/>
    <property type="match status" value="2"/>
</dbReference>
<dbReference type="Pfam" id="PF13428">
    <property type="entry name" value="TPR_14"/>
    <property type="match status" value="1"/>
</dbReference>
<dbReference type="RefSeq" id="WP_139078205.1">
    <property type="nucleotide sequence ID" value="NZ_VDFU01000026.1"/>
</dbReference>
<evidence type="ECO:0000313" key="4">
    <source>
        <dbReference type="EMBL" id="TNC47404.1"/>
    </source>
</evidence>
<name>A0A5C4MR46_9RHOB</name>
<dbReference type="Pfam" id="PF13432">
    <property type="entry name" value="TPR_16"/>
    <property type="match status" value="1"/>
</dbReference>
<feature type="repeat" description="TPR" evidence="3">
    <location>
        <begin position="1025"/>
        <end position="1058"/>
    </location>
</feature>
<evidence type="ECO:0000256" key="3">
    <source>
        <dbReference type="PROSITE-ProRule" id="PRU00339"/>
    </source>
</evidence>
<evidence type="ECO:0000256" key="2">
    <source>
        <dbReference type="ARBA" id="ARBA00022803"/>
    </source>
</evidence>
<dbReference type="SUPFAM" id="SSF48452">
    <property type="entry name" value="TPR-like"/>
    <property type="match status" value="3"/>
</dbReference>
<dbReference type="OrthoDB" id="4405067at2"/>
<feature type="repeat" description="TPR" evidence="3">
    <location>
        <begin position="957"/>
        <end position="990"/>
    </location>
</feature>
<keyword evidence="5" id="KW-1185">Reference proteome</keyword>
<dbReference type="SMART" id="SM00028">
    <property type="entry name" value="TPR"/>
    <property type="match status" value="12"/>
</dbReference>
<protein>
    <submittedName>
        <fullName evidence="4">Tetratricopeptide repeat protein</fullName>
    </submittedName>
</protein>
<organism evidence="4 5">
    <name type="scientific">Rubellimicrobium rubrum</name>
    <dbReference type="NCBI Taxonomy" id="2585369"/>
    <lineage>
        <taxon>Bacteria</taxon>
        <taxon>Pseudomonadati</taxon>
        <taxon>Pseudomonadota</taxon>
        <taxon>Alphaproteobacteria</taxon>
        <taxon>Rhodobacterales</taxon>
        <taxon>Roseobacteraceae</taxon>
        <taxon>Rubellimicrobium</taxon>
    </lineage>
</organism>
<proteinExistence type="predicted"/>
<keyword evidence="2 3" id="KW-0802">TPR repeat</keyword>
<gene>
    <name evidence="4" type="ORF">FHG66_16800</name>
</gene>
<dbReference type="Proteomes" id="UP000305887">
    <property type="component" value="Unassembled WGS sequence"/>
</dbReference>
<keyword evidence="1" id="KW-0677">Repeat</keyword>
<dbReference type="PROSITE" id="PS50005">
    <property type="entry name" value="TPR"/>
    <property type="match status" value="2"/>
</dbReference>
<dbReference type="EMBL" id="VDFU01000026">
    <property type="protein sequence ID" value="TNC47404.1"/>
    <property type="molecule type" value="Genomic_DNA"/>
</dbReference>
<accession>A0A5C4MR46</accession>